<dbReference type="NCBIfam" id="TIGR01484">
    <property type="entry name" value="HAD-SF-IIB"/>
    <property type="match status" value="1"/>
</dbReference>
<dbReference type="RefSeq" id="WP_089938523.1">
    <property type="nucleotide sequence ID" value="NZ_CAKOEX010000003.1"/>
</dbReference>
<accession>A0A2U1DBJ5</accession>
<dbReference type="EMBL" id="QEKT01000003">
    <property type="protein sequence ID" value="PVY85038.1"/>
    <property type="molecule type" value="Genomic_DNA"/>
</dbReference>
<dbReference type="GO" id="GO:0016791">
    <property type="term" value="F:phosphatase activity"/>
    <property type="evidence" value="ECO:0007669"/>
    <property type="project" value="TreeGrafter"/>
</dbReference>
<dbReference type="PANTHER" id="PTHR10000:SF53">
    <property type="entry name" value="5-AMINO-6-(5-PHOSPHO-D-RIBITYLAMINO)URACIL PHOSPHATASE YBJI-RELATED"/>
    <property type="match status" value="1"/>
</dbReference>
<dbReference type="OrthoDB" id="9814970at2"/>
<dbReference type="SUPFAM" id="SSF56784">
    <property type="entry name" value="HAD-like"/>
    <property type="match status" value="1"/>
</dbReference>
<dbReference type="InterPro" id="IPR006379">
    <property type="entry name" value="HAD-SF_hydro_IIB"/>
</dbReference>
<dbReference type="SFLD" id="SFLDS00003">
    <property type="entry name" value="Haloacid_Dehalogenase"/>
    <property type="match status" value="1"/>
</dbReference>
<keyword evidence="2" id="KW-1185">Reference proteome</keyword>
<evidence type="ECO:0008006" key="3">
    <source>
        <dbReference type="Google" id="ProtNLM"/>
    </source>
</evidence>
<gene>
    <name evidence="1" type="ORF">C7384_10357</name>
</gene>
<organism evidence="1 2">
    <name type="scientific">Convivina intestini</name>
    <dbReference type="NCBI Taxonomy" id="1505726"/>
    <lineage>
        <taxon>Bacteria</taxon>
        <taxon>Bacillati</taxon>
        <taxon>Bacillota</taxon>
        <taxon>Bacilli</taxon>
        <taxon>Lactobacillales</taxon>
        <taxon>Lactobacillaceae</taxon>
        <taxon>Convivina</taxon>
    </lineage>
</organism>
<name>A0A2U1DBJ5_9LACO</name>
<dbReference type="InterPro" id="IPR023214">
    <property type="entry name" value="HAD_sf"/>
</dbReference>
<proteinExistence type="predicted"/>
<dbReference type="GO" id="GO:0000287">
    <property type="term" value="F:magnesium ion binding"/>
    <property type="evidence" value="ECO:0007669"/>
    <property type="project" value="TreeGrafter"/>
</dbReference>
<dbReference type="Gene3D" id="3.40.50.1000">
    <property type="entry name" value="HAD superfamily/HAD-like"/>
    <property type="match status" value="1"/>
</dbReference>
<dbReference type="PANTHER" id="PTHR10000">
    <property type="entry name" value="PHOSPHOSERINE PHOSPHATASE"/>
    <property type="match status" value="1"/>
</dbReference>
<dbReference type="Gene3D" id="3.30.1240.10">
    <property type="match status" value="1"/>
</dbReference>
<protein>
    <recommendedName>
        <fullName evidence="3">HAD superfamily hydrolase (TIGR01484 family)</fullName>
    </recommendedName>
</protein>
<dbReference type="InterPro" id="IPR036412">
    <property type="entry name" value="HAD-like_sf"/>
</dbReference>
<dbReference type="Proteomes" id="UP000245433">
    <property type="component" value="Unassembled WGS sequence"/>
</dbReference>
<dbReference type="Pfam" id="PF08282">
    <property type="entry name" value="Hydrolase_3"/>
    <property type="match status" value="1"/>
</dbReference>
<comment type="caution">
    <text evidence="1">The sequence shown here is derived from an EMBL/GenBank/DDBJ whole genome shotgun (WGS) entry which is preliminary data.</text>
</comment>
<evidence type="ECO:0000313" key="2">
    <source>
        <dbReference type="Proteomes" id="UP000245433"/>
    </source>
</evidence>
<dbReference type="AlphaFoldDB" id="A0A2U1DBJ5"/>
<evidence type="ECO:0000313" key="1">
    <source>
        <dbReference type="EMBL" id="PVY85038.1"/>
    </source>
</evidence>
<dbReference type="SFLD" id="SFLDG01140">
    <property type="entry name" value="C2.B:_Phosphomannomutase_and_P"/>
    <property type="match status" value="1"/>
</dbReference>
<sequence>MTIKMIATDMDGTFLKSDDNYDIDYSEKVLAALQKREIRFVAASGRQIANLRTLFKPVIERGGQIDYVASNGSIVATHEQDLYSVYLSAAQIQKVIDWNAANPDSADNLIILSGNQGTYISNHATGQVKEMVEMFYPNVHQVEKLMAIDDKIIGVTFVWPHEEVREHAEALEKIFGDELHATGSGFGSVDILPKGVNKATALEVLQDYYNILDDEIMVFGDNTNDLEMLQKYPHHYLMPNADDFMKEKITQKAVAPNTENGVIKTIIKELNLDI</sequence>
<dbReference type="GO" id="GO:0005829">
    <property type="term" value="C:cytosol"/>
    <property type="evidence" value="ECO:0007669"/>
    <property type="project" value="TreeGrafter"/>
</dbReference>
<dbReference type="CDD" id="cd07518">
    <property type="entry name" value="HAD_YbiV-Like"/>
    <property type="match status" value="1"/>
</dbReference>
<reference evidence="1 2" key="1">
    <citation type="submission" date="2018-04" db="EMBL/GenBank/DDBJ databases">
        <title>Genomic Encyclopedia of Type Strains, Phase IV (KMG-IV): sequencing the most valuable type-strain genomes for metagenomic binning, comparative biology and taxonomic classification.</title>
        <authorList>
            <person name="Goeker M."/>
        </authorList>
    </citation>
    <scope>NUCLEOTIDE SEQUENCE [LARGE SCALE GENOMIC DNA]</scope>
    <source>
        <strain evidence="1 2">DSM 28795</strain>
    </source>
</reference>